<name>A0A382WE52_9ZZZZ</name>
<dbReference type="AlphaFoldDB" id="A0A382WE52"/>
<evidence type="ECO:0000313" key="1">
    <source>
        <dbReference type="EMBL" id="SVD56635.1"/>
    </source>
</evidence>
<reference evidence="1" key="1">
    <citation type="submission" date="2018-05" db="EMBL/GenBank/DDBJ databases">
        <authorList>
            <person name="Lanie J.A."/>
            <person name="Ng W.-L."/>
            <person name="Kazmierczak K.M."/>
            <person name="Andrzejewski T.M."/>
            <person name="Davidsen T.M."/>
            <person name="Wayne K.J."/>
            <person name="Tettelin H."/>
            <person name="Glass J.I."/>
            <person name="Rusch D."/>
            <person name="Podicherti R."/>
            <person name="Tsui H.-C.T."/>
            <person name="Winkler M.E."/>
        </authorList>
    </citation>
    <scope>NUCLEOTIDE SEQUENCE</scope>
</reference>
<sequence>MVRKTEIDCILAINDAWDILVGKCDDDPTFRYPDNHVEAFLTTIWNQSRDASGAPLDLQVAIDSEGGLHISTGTPGIMPLLEHQLSDEDTLTIDCWIHTMPLVKAYFTEMTWQAIRTWRSSIKSVIALGENQYLAHCCETEICKLVYYGIYHERIDLE</sequence>
<dbReference type="EMBL" id="UINC01158863">
    <property type="protein sequence ID" value="SVD56635.1"/>
    <property type="molecule type" value="Genomic_DNA"/>
</dbReference>
<organism evidence="1">
    <name type="scientific">marine metagenome</name>
    <dbReference type="NCBI Taxonomy" id="408172"/>
    <lineage>
        <taxon>unclassified sequences</taxon>
        <taxon>metagenomes</taxon>
        <taxon>ecological metagenomes</taxon>
    </lineage>
</organism>
<protein>
    <submittedName>
        <fullName evidence="1">Uncharacterized protein</fullName>
    </submittedName>
</protein>
<proteinExistence type="predicted"/>
<gene>
    <name evidence="1" type="ORF">METZ01_LOCUS409489</name>
</gene>
<accession>A0A382WE52</accession>